<dbReference type="Proteomes" id="UP000515135">
    <property type="component" value="Unplaced"/>
</dbReference>
<evidence type="ECO:0000313" key="2">
    <source>
        <dbReference type="Proteomes" id="UP000515135"/>
    </source>
</evidence>
<protein>
    <submittedName>
        <fullName evidence="3">Uncharacterized protein LOC109474521 isoform X1</fullName>
    </submittedName>
</protein>
<reference evidence="3" key="1">
    <citation type="submission" date="2025-08" db="UniProtKB">
        <authorList>
            <consortium name="RefSeq"/>
        </authorList>
    </citation>
    <scope>IDENTIFICATION</scope>
    <source>
        <tissue evidence="3">Gonad</tissue>
    </source>
</reference>
<gene>
    <name evidence="3" type="primary">LOC109474521</name>
</gene>
<dbReference type="RefSeq" id="XP_019630373.1">
    <property type="nucleotide sequence ID" value="XM_019774814.1"/>
</dbReference>
<evidence type="ECO:0000256" key="1">
    <source>
        <dbReference type="SAM" id="MobiDB-lite"/>
    </source>
</evidence>
<proteinExistence type="predicted"/>
<organism evidence="2 3">
    <name type="scientific">Branchiostoma belcheri</name>
    <name type="common">Amphioxus</name>
    <dbReference type="NCBI Taxonomy" id="7741"/>
    <lineage>
        <taxon>Eukaryota</taxon>
        <taxon>Metazoa</taxon>
        <taxon>Chordata</taxon>
        <taxon>Cephalochordata</taxon>
        <taxon>Leptocardii</taxon>
        <taxon>Amphioxiformes</taxon>
        <taxon>Branchiostomatidae</taxon>
        <taxon>Branchiostoma</taxon>
    </lineage>
</organism>
<dbReference type="KEGG" id="bbel:109474521"/>
<keyword evidence="2" id="KW-1185">Reference proteome</keyword>
<feature type="compositionally biased region" description="Polar residues" evidence="1">
    <location>
        <begin position="141"/>
        <end position="150"/>
    </location>
</feature>
<evidence type="ECO:0000313" key="3">
    <source>
        <dbReference type="RefSeq" id="XP_019630373.1"/>
    </source>
</evidence>
<dbReference type="CDD" id="cd22758">
    <property type="entry name" value="OTU_232R-like"/>
    <property type="match status" value="1"/>
</dbReference>
<dbReference type="AlphaFoldDB" id="A0A6P4Z1G5"/>
<dbReference type="GeneID" id="109474521"/>
<dbReference type="Gene3D" id="3.90.70.80">
    <property type="match status" value="1"/>
</dbReference>
<feature type="region of interest" description="Disordered" evidence="1">
    <location>
        <begin position="63"/>
        <end position="159"/>
    </location>
</feature>
<dbReference type="OrthoDB" id="5975886at2759"/>
<sequence>MSRDGTWGDHIVLQAMADMFGHDVSIVSSVEAENYVTILTPSPGTAARKEPPLLLGHYAENHYASLDRRRKRKRSAASVSSSDQEEPATRRKQPPRSAKQGKGAGRANATPAKSRPIAMVQPQLRPADDSPLPWQPRGQYNGPSEISLSETSDDDFESV</sequence>
<name>A0A6P4Z1G5_BRABE</name>
<accession>A0A6P4Z1G5</accession>